<organism evidence="2 3">
    <name type="scientific">Caproicibacter fermentans</name>
    <dbReference type="NCBI Taxonomy" id="2576756"/>
    <lineage>
        <taxon>Bacteria</taxon>
        <taxon>Bacillati</taxon>
        <taxon>Bacillota</taxon>
        <taxon>Clostridia</taxon>
        <taxon>Eubacteriales</taxon>
        <taxon>Acutalibacteraceae</taxon>
        <taxon>Caproicibacter</taxon>
    </lineage>
</organism>
<gene>
    <name evidence="2" type="ORF">HCR03_15345</name>
</gene>
<dbReference type="KEGG" id="cfem:HCR03_15345"/>
<name>A0A7G8T8W8_9FIRM</name>
<dbReference type="EMBL" id="CP060286">
    <property type="protein sequence ID" value="QNK40059.1"/>
    <property type="molecule type" value="Genomic_DNA"/>
</dbReference>
<dbReference type="RefSeq" id="WP_187035239.1">
    <property type="nucleotide sequence ID" value="NZ_CP060286.1"/>
</dbReference>
<evidence type="ECO:0000313" key="3">
    <source>
        <dbReference type="Proteomes" id="UP000515909"/>
    </source>
</evidence>
<dbReference type="Proteomes" id="UP000515909">
    <property type="component" value="Chromosome"/>
</dbReference>
<reference evidence="2 3" key="1">
    <citation type="submission" date="2020-08" db="EMBL/GenBank/DDBJ databases">
        <title>The isolate Caproiciproducens sp. 7D4C2 produces n-caproate at mildly acidic conditions from hexoses: genome and rBOX comparison with related strains and chain-elongating bacteria.</title>
        <authorList>
            <person name="Esquivel-Elizondo S."/>
            <person name="Bagci C."/>
            <person name="Temovska M."/>
            <person name="Jeon B.S."/>
            <person name="Bessarab I."/>
            <person name="Williams R.B.H."/>
            <person name="Huson D.H."/>
            <person name="Angenent L.T."/>
        </authorList>
    </citation>
    <scope>NUCLEOTIDE SEQUENCE [LARGE SCALE GENOMIC DNA]</scope>
    <source>
        <strain evidence="2 3">7D4C2</strain>
    </source>
</reference>
<evidence type="ECO:0000313" key="2">
    <source>
        <dbReference type="EMBL" id="QNK40059.1"/>
    </source>
</evidence>
<dbReference type="AlphaFoldDB" id="A0A7G8T8W8"/>
<evidence type="ECO:0000256" key="1">
    <source>
        <dbReference type="SAM" id="MobiDB-lite"/>
    </source>
</evidence>
<sequence length="73" mass="8629">MKKKPFRFTGECYSADRSGNFSLRSRAEFEQLSGPGSGGFRVVGRREYLPREEQLRQDRERMERAEREMNARP</sequence>
<proteinExistence type="predicted"/>
<accession>A0A7G8T8W8</accession>
<protein>
    <submittedName>
        <fullName evidence="2">Uncharacterized protein</fullName>
    </submittedName>
</protein>
<feature type="region of interest" description="Disordered" evidence="1">
    <location>
        <begin position="52"/>
        <end position="73"/>
    </location>
</feature>